<proteinExistence type="inferred from homology"/>
<dbReference type="EMBL" id="JAENIB010000012">
    <property type="protein sequence ID" value="MBK1933276.1"/>
    <property type="molecule type" value="Genomic_DNA"/>
</dbReference>
<keyword evidence="3 4" id="KW-0012">Acyltransferase</keyword>
<dbReference type="GO" id="GO:0009001">
    <property type="term" value="F:serine O-acetyltransferase activity"/>
    <property type="evidence" value="ECO:0007669"/>
    <property type="project" value="UniProtKB-EC"/>
</dbReference>
<dbReference type="RefSeq" id="WP_039355748.1">
    <property type="nucleotide sequence ID" value="NZ_AP018359.1"/>
</dbReference>
<gene>
    <name evidence="7" type="ORF">J4M89_19175</name>
    <name evidence="6" type="ORF">JIN94_25630</name>
    <name evidence="8" type="ORF">LXE91_34220</name>
</gene>
<dbReference type="GeneID" id="93195194"/>
<name>A0A1E3FXW1_9BURK</name>
<dbReference type="InterPro" id="IPR001451">
    <property type="entry name" value="Hexapep"/>
</dbReference>
<dbReference type="EMBL" id="JAGEMX010000005">
    <property type="protein sequence ID" value="MBO1831498.1"/>
    <property type="molecule type" value="Genomic_DNA"/>
</dbReference>
<comment type="catalytic activity">
    <reaction evidence="4">
        <text>L-serine + acetyl-CoA = O-acetyl-L-serine + CoA</text>
        <dbReference type="Rhea" id="RHEA:24560"/>
        <dbReference type="ChEBI" id="CHEBI:33384"/>
        <dbReference type="ChEBI" id="CHEBI:57287"/>
        <dbReference type="ChEBI" id="CHEBI:57288"/>
        <dbReference type="ChEBI" id="CHEBI:58340"/>
        <dbReference type="EC" id="2.3.1.30"/>
    </reaction>
</comment>
<evidence type="ECO:0000256" key="5">
    <source>
        <dbReference type="SAM" id="Phobius"/>
    </source>
</evidence>
<dbReference type="EMBL" id="CP090642">
    <property type="protein sequence ID" value="WFN23005.1"/>
    <property type="molecule type" value="Genomic_DNA"/>
</dbReference>
<evidence type="ECO:0000256" key="2">
    <source>
        <dbReference type="ARBA" id="ARBA00022679"/>
    </source>
</evidence>
<dbReference type="Proteomes" id="UP001220209">
    <property type="component" value="Chromosome 3"/>
</dbReference>
<dbReference type="InterPro" id="IPR011004">
    <property type="entry name" value="Trimer_LpxA-like_sf"/>
</dbReference>
<accession>A0A1E3FXW1</accession>
<keyword evidence="5" id="KW-0812">Transmembrane</keyword>
<keyword evidence="2 4" id="KW-0808">Transferase</keyword>
<reference evidence="7 10" key="2">
    <citation type="submission" date="2021-03" db="EMBL/GenBank/DDBJ databases">
        <title>Clinical course, treatment and visual outcome of an outbreak of Burkholderia contaminans endophthalmitis following cataract surgery.</title>
        <authorList>
            <person name="Lind C."/>
            <person name="Olsen K."/>
            <person name="Angelsen N.K."/>
            <person name="Krefting E.A."/>
            <person name="Fossen K."/>
            <person name="Gravningen K."/>
            <person name="Depoorter E."/>
            <person name="Vandamme P."/>
            <person name="Bertelsen G."/>
        </authorList>
    </citation>
    <scope>NUCLEOTIDE SEQUENCE [LARGE SCALE GENOMIC DNA]</scope>
    <source>
        <strain evidence="7 10">51242556</strain>
    </source>
</reference>
<evidence type="ECO:0000313" key="11">
    <source>
        <dbReference type="Proteomes" id="UP001220209"/>
    </source>
</evidence>
<protein>
    <recommendedName>
        <fullName evidence="4">Serine acetyltransferase</fullName>
        <ecNumber evidence="4">2.3.1.30</ecNumber>
    </recommendedName>
</protein>
<organism evidence="6 9">
    <name type="scientific">Burkholderia contaminans</name>
    <dbReference type="NCBI Taxonomy" id="488447"/>
    <lineage>
        <taxon>Bacteria</taxon>
        <taxon>Pseudomonadati</taxon>
        <taxon>Pseudomonadota</taxon>
        <taxon>Betaproteobacteria</taxon>
        <taxon>Burkholderiales</taxon>
        <taxon>Burkholderiaceae</taxon>
        <taxon>Burkholderia</taxon>
        <taxon>Burkholderia cepacia complex</taxon>
    </lineage>
</organism>
<dbReference type="Proteomes" id="UP000611459">
    <property type="component" value="Unassembled WGS sequence"/>
</dbReference>
<dbReference type="Gene3D" id="2.160.10.10">
    <property type="entry name" value="Hexapeptide repeat proteins"/>
    <property type="match status" value="1"/>
</dbReference>
<dbReference type="PANTHER" id="PTHR42811">
    <property type="entry name" value="SERINE ACETYLTRANSFERASE"/>
    <property type="match status" value="1"/>
</dbReference>
<evidence type="ECO:0000313" key="7">
    <source>
        <dbReference type="EMBL" id="MBO1831498.1"/>
    </source>
</evidence>
<dbReference type="SUPFAM" id="SSF51161">
    <property type="entry name" value="Trimeric LpxA-like enzymes"/>
    <property type="match status" value="1"/>
</dbReference>
<evidence type="ECO:0000313" key="8">
    <source>
        <dbReference type="EMBL" id="WFN23005.1"/>
    </source>
</evidence>
<keyword evidence="5" id="KW-1133">Transmembrane helix</keyword>
<keyword evidence="5" id="KW-0472">Membrane</keyword>
<keyword evidence="10" id="KW-1185">Reference proteome</keyword>
<evidence type="ECO:0000313" key="6">
    <source>
        <dbReference type="EMBL" id="MBK1933276.1"/>
    </source>
</evidence>
<comment type="similarity">
    <text evidence="1 4">Belongs to the transferase hexapeptide repeat family.</text>
</comment>
<dbReference type="EC" id="2.3.1.30" evidence="4"/>
<reference evidence="6" key="1">
    <citation type="submission" date="2021-01" db="EMBL/GenBank/DDBJ databases">
        <title>Outbreak of Burkholderia contaminns endophthalmitis traced to a clinical ventilation system.</title>
        <authorList>
            <person name="Lipuma J."/>
            <person name="Spilker T."/>
            <person name="Kratholm J."/>
        </authorList>
    </citation>
    <scope>NUCLEOTIDE SEQUENCE</scope>
    <source>
        <strain evidence="6">HI4954</strain>
    </source>
</reference>
<evidence type="ECO:0000256" key="1">
    <source>
        <dbReference type="ARBA" id="ARBA00007274"/>
    </source>
</evidence>
<evidence type="ECO:0000313" key="10">
    <source>
        <dbReference type="Proteomes" id="UP000664048"/>
    </source>
</evidence>
<dbReference type="Proteomes" id="UP000664048">
    <property type="component" value="Unassembled WGS sequence"/>
</dbReference>
<dbReference type="CDD" id="cd03354">
    <property type="entry name" value="LbH_SAT"/>
    <property type="match status" value="1"/>
</dbReference>
<dbReference type="Pfam" id="PF00132">
    <property type="entry name" value="Hexapep"/>
    <property type="match status" value="1"/>
</dbReference>
<evidence type="ECO:0000313" key="9">
    <source>
        <dbReference type="Proteomes" id="UP000611459"/>
    </source>
</evidence>
<evidence type="ECO:0000256" key="3">
    <source>
        <dbReference type="ARBA" id="ARBA00023315"/>
    </source>
</evidence>
<dbReference type="PIRSF" id="PIRSF000441">
    <property type="entry name" value="CysE"/>
    <property type="match status" value="1"/>
</dbReference>
<dbReference type="AlphaFoldDB" id="A0A1E3FXW1"/>
<reference evidence="8 11" key="3">
    <citation type="submission" date="2021-12" db="EMBL/GenBank/DDBJ databases">
        <title>Genomic and phenotypic characterization of three Burkholderia contaminans isolates recovered from different sources.</title>
        <authorList>
            <person name="Lopez De Volder A."/>
            <person name="Fan Y."/>
            <person name="Nunvar J."/>
            <person name="Herrera T."/>
            <person name="Timp W."/>
            <person name="Degrossi J."/>
        </authorList>
    </citation>
    <scope>NUCLEOTIDE SEQUENCE [LARGE SCALE GENOMIC DNA]</scope>
    <source>
        <strain evidence="8 11">LMG 23361</strain>
    </source>
</reference>
<dbReference type="GO" id="GO:0005737">
    <property type="term" value="C:cytoplasm"/>
    <property type="evidence" value="ECO:0007669"/>
    <property type="project" value="InterPro"/>
</dbReference>
<evidence type="ECO:0000256" key="4">
    <source>
        <dbReference type="PIRNR" id="PIRNR000441"/>
    </source>
</evidence>
<dbReference type="GO" id="GO:0006535">
    <property type="term" value="P:cysteine biosynthetic process from serine"/>
    <property type="evidence" value="ECO:0007669"/>
    <property type="project" value="InterPro"/>
</dbReference>
<dbReference type="OrthoDB" id="8612290at2"/>
<dbReference type="InterPro" id="IPR005881">
    <property type="entry name" value="Ser_O-AcTrfase"/>
</dbReference>
<dbReference type="InterPro" id="IPR045304">
    <property type="entry name" value="LbH_SAT"/>
</dbReference>
<sequence length="176" mass="19141">MAATLRQTAEAIAEDCRRNPFVKTRCVVVFYRIVHYLACRSRLTLLAGAPLIVLYIVLCDWLMGIEIPVKTKIGKGLTIYHGTGLVINGYAVIGDYCTLRHGVTIGNTTRQDGTIDGVPTIGDHVEFGVHSVVLGPIRVGDRVRIGAGAVVLRDVPDDRVAVGVPARILDNRQEPK</sequence>
<feature type="transmembrane region" description="Helical" evidence="5">
    <location>
        <begin position="43"/>
        <end position="63"/>
    </location>
</feature>